<keyword evidence="2" id="KW-1185">Reference proteome</keyword>
<dbReference type="Proteomes" id="UP000275078">
    <property type="component" value="Unassembled WGS sequence"/>
</dbReference>
<proteinExistence type="predicted"/>
<protein>
    <submittedName>
        <fullName evidence="1">Uncharacterized protein</fullName>
    </submittedName>
</protein>
<organism evidence="1 2">
    <name type="scientific">Ascobolus immersus RN42</name>
    <dbReference type="NCBI Taxonomy" id="1160509"/>
    <lineage>
        <taxon>Eukaryota</taxon>
        <taxon>Fungi</taxon>
        <taxon>Dikarya</taxon>
        <taxon>Ascomycota</taxon>
        <taxon>Pezizomycotina</taxon>
        <taxon>Pezizomycetes</taxon>
        <taxon>Pezizales</taxon>
        <taxon>Ascobolaceae</taxon>
        <taxon>Ascobolus</taxon>
    </lineage>
</organism>
<evidence type="ECO:0000313" key="2">
    <source>
        <dbReference type="Proteomes" id="UP000275078"/>
    </source>
</evidence>
<reference evidence="1 2" key="1">
    <citation type="journal article" date="2018" name="Nat. Ecol. Evol.">
        <title>Pezizomycetes genomes reveal the molecular basis of ectomycorrhizal truffle lifestyle.</title>
        <authorList>
            <person name="Murat C."/>
            <person name="Payen T."/>
            <person name="Noel B."/>
            <person name="Kuo A."/>
            <person name="Morin E."/>
            <person name="Chen J."/>
            <person name="Kohler A."/>
            <person name="Krizsan K."/>
            <person name="Balestrini R."/>
            <person name="Da Silva C."/>
            <person name="Montanini B."/>
            <person name="Hainaut M."/>
            <person name="Levati E."/>
            <person name="Barry K.W."/>
            <person name="Belfiori B."/>
            <person name="Cichocki N."/>
            <person name="Clum A."/>
            <person name="Dockter R.B."/>
            <person name="Fauchery L."/>
            <person name="Guy J."/>
            <person name="Iotti M."/>
            <person name="Le Tacon F."/>
            <person name="Lindquist E.A."/>
            <person name="Lipzen A."/>
            <person name="Malagnac F."/>
            <person name="Mello A."/>
            <person name="Molinier V."/>
            <person name="Miyauchi S."/>
            <person name="Poulain J."/>
            <person name="Riccioni C."/>
            <person name="Rubini A."/>
            <person name="Sitrit Y."/>
            <person name="Splivallo R."/>
            <person name="Traeger S."/>
            <person name="Wang M."/>
            <person name="Zifcakova L."/>
            <person name="Wipf D."/>
            <person name="Zambonelli A."/>
            <person name="Paolocci F."/>
            <person name="Nowrousian M."/>
            <person name="Ottonello S."/>
            <person name="Baldrian P."/>
            <person name="Spatafora J.W."/>
            <person name="Henrissat B."/>
            <person name="Nagy L.G."/>
            <person name="Aury J.M."/>
            <person name="Wincker P."/>
            <person name="Grigoriev I.V."/>
            <person name="Bonfante P."/>
            <person name="Martin F.M."/>
        </authorList>
    </citation>
    <scope>NUCLEOTIDE SEQUENCE [LARGE SCALE GENOMIC DNA]</scope>
    <source>
        <strain evidence="1 2">RN42</strain>
    </source>
</reference>
<dbReference type="AlphaFoldDB" id="A0A3N4IJY6"/>
<dbReference type="EMBL" id="ML119675">
    <property type="protein sequence ID" value="RPA81954.1"/>
    <property type="molecule type" value="Genomic_DNA"/>
</dbReference>
<sequence>MDKSAIGYPSPNKYSFEWYKYQRLNRPRVLRTQVPPSRNEYSSHAATHSNAFIKCFESLTCCIWSKASDHDNLFKAGLTCYSLVKAPLG</sequence>
<accession>A0A3N4IJY6</accession>
<evidence type="ECO:0000313" key="1">
    <source>
        <dbReference type="EMBL" id="RPA81954.1"/>
    </source>
</evidence>
<gene>
    <name evidence="1" type="ORF">BJ508DRAFT_102755</name>
</gene>
<name>A0A3N4IJY6_ASCIM</name>